<accession>A0A345BUI4</accession>
<dbReference type="Gene3D" id="3.40.50.300">
    <property type="entry name" value="P-loop containing nucleotide triphosphate hydrolases"/>
    <property type="match status" value="1"/>
</dbReference>
<protein>
    <submittedName>
        <fullName evidence="1">PBSX family phage terminase large subunit</fullName>
    </submittedName>
</protein>
<dbReference type="InterPro" id="IPR006437">
    <property type="entry name" value="Phage_terminase_lsu"/>
</dbReference>
<dbReference type="PANTHER" id="PTHR39184:SF1">
    <property type="entry name" value="PBSX PHAGE TERMINASE LARGE SUBUNIT"/>
    <property type="match status" value="1"/>
</dbReference>
<proteinExistence type="predicted"/>
<reference evidence="1 2" key="1">
    <citation type="journal article" date="2018" name="J. Microbiol.">
        <title>Salicibibacter kimchii gen. nov., sp. nov., a moderately halophilic and alkalitolerant bacterium in the family Bacillaceae, isolated from kimchi.</title>
        <authorList>
            <person name="Jang J.Y."/>
            <person name="Oh Y.J."/>
            <person name="Lim S.K."/>
            <person name="Park H.K."/>
            <person name="Lee C."/>
            <person name="Kim J.Y."/>
            <person name="Lee M.A."/>
            <person name="Choi H.J."/>
        </authorList>
    </citation>
    <scope>NUCLEOTIDE SEQUENCE [LARGE SCALE GENOMIC DNA]</scope>
    <source>
        <strain evidence="1 2">NKC1-1</strain>
    </source>
</reference>
<organism evidence="1 2">
    <name type="scientific">Salicibibacter kimchii</name>
    <dbReference type="NCBI Taxonomy" id="2099786"/>
    <lineage>
        <taxon>Bacteria</taxon>
        <taxon>Bacillati</taxon>
        <taxon>Bacillota</taxon>
        <taxon>Bacilli</taxon>
        <taxon>Bacillales</taxon>
        <taxon>Bacillaceae</taxon>
        <taxon>Salicibibacter</taxon>
    </lineage>
</organism>
<dbReference type="Pfam" id="PF03237">
    <property type="entry name" value="Terminase_6N"/>
    <property type="match status" value="1"/>
</dbReference>
<dbReference type="InterPro" id="IPR027417">
    <property type="entry name" value="P-loop_NTPase"/>
</dbReference>
<dbReference type="InterPro" id="IPR052380">
    <property type="entry name" value="Viral_DNA_packaging_terminase"/>
</dbReference>
<dbReference type="Gene3D" id="3.30.420.280">
    <property type="match status" value="1"/>
</dbReference>
<dbReference type="AlphaFoldDB" id="A0A345BUI4"/>
<dbReference type="RefSeq" id="WP_114369867.1">
    <property type="nucleotide sequence ID" value="NZ_CP031092.1"/>
</dbReference>
<evidence type="ECO:0000313" key="1">
    <source>
        <dbReference type="EMBL" id="AXF54615.1"/>
    </source>
</evidence>
<dbReference type="OrthoDB" id="4498710at2"/>
<keyword evidence="2" id="KW-1185">Reference proteome</keyword>
<name>A0A345BUI4_9BACI</name>
<dbReference type="KEGG" id="rue:DT065_00355"/>
<dbReference type="EMBL" id="CP031092">
    <property type="protein sequence ID" value="AXF54615.1"/>
    <property type="molecule type" value="Genomic_DNA"/>
</dbReference>
<evidence type="ECO:0000313" key="2">
    <source>
        <dbReference type="Proteomes" id="UP000252100"/>
    </source>
</evidence>
<sequence>MEYALTPKQNDVILEYITEEPKITLLSGAKRAGKTYLAILMYLNHIAQYENQGLSFIIGGSTQASIRRNILNDMELFVGELKLDKTNAVTIFGNKVYCFDGANADAWKKVRGFTAAGALMNEGTALHDTFVKEVISRCSYEGARIVIDTNPENPSHSVKTDYIDHDGQRLSNGRLNIKAFNFKLIDNTFLDPEYIESIIASTPSGMFTERDIHGNWVAAEGAIYKDFDEKRHFIDSIDHSKIVKYFVGVDWGYEHNGVIVVMGKDAPGAYYLIEEHAERHMEIDYWVNVAKDVQRRYGNIIFWCDSARPEHIARFRKEDIKAKNGHKNVLHGIETVAKKIKTDQFKVVRKNAPLFDKEIFMYVWNSDKGEPVKEWDDCMDSVRYAVFSEEITGHRKSDKSTHDALQSLGL</sequence>
<dbReference type="NCBIfam" id="TIGR01547">
    <property type="entry name" value="phage_term_2"/>
    <property type="match status" value="1"/>
</dbReference>
<gene>
    <name evidence="1" type="ORF">DT065_00355</name>
</gene>
<dbReference type="Proteomes" id="UP000252100">
    <property type="component" value="Chromosome"/>
</dbReference>
<dbReference type="PANTHER" id="PTHR39184">
    <property type="match status" value="1"/>
</dbReference>